<dbReference type="HAMAP" id="MF_00063">
    <property type="entry name" value="CysH"/>
    <property type="match status" value="1"/>
</dbReference>
<name>A0A284R0Y0_ARMOS</name>
<feature type="compositionally biased region" description="Polar residues" evidence="16">
    <location>
        <begin position="248"/>
        <end position="268"/>
    </location>
</feature>
<dbReference type="NCBIfam" id="NF002537">
    <property type="entry name" value="PRK02090.1"/>
    <property type="match status" value="1"/>
</dbReference>
<dbReference type="InterPro" id="IPR007230">
    <property type="entry name" value="Nup98_auto-Pept-S59_dom"/>
</dbReference>
<organism evidence="19 20">
    <name type="scientific">Armillaria ostoyae</name>
    <name type="common">Armillaria root rot fungus</name>
    <dbReference type="NCBI Taxonomy" id="47428"/>
    <lineage>
        <taxon>Eukaryota</taxon>
        <taxon>Fungi</taxon>
        <taxon>Dikarya</taxon>
        <taxon>Basidiomycota</taxon>
        <taxon>Agaricomycotina</taxon>
        <taxon>Agaricomycetes</taxon>
        <taxon>Agaricomycetidae</taxon>
        <taxon>Agaricales</taxon>
        <taxon>Marasmiineae</taxon>
        <taxon>Physalacriaceae</taxon>
        <taxon>Armillaria</taxon>
    </lineage>
</organism>
<accession>A0A284R0Y0</accession>
<dbReference type="GO" id="GO:0019379">
    <property type="term" value="P:sulfate assimilation, phosphoadenylyl sulfate reduction by phosphoadenylyl-sulfate reductase (thioredoxin)"/>
    <property type="evidence" value="ECO:0007669"/>
    <property type="project" value="InterPro"/>
</dbReference>
<feature type="compositionally biased region" description="Low complexity" evidence="16">
    <location>
        <begin position="475"/>
        <end position="497"/>
    </location>
</feature>
<dbReference type="Pfam" id="PF04096">
    <property type="entry name" value="Nucleoporin2"/>
    <property type="match status" value="1"/>
</dbReference>
<comment type="pathway">
    <text evidence="15">Sulfur metabolism; hydrogen sulfide biosynthesis; sulfite from sulfate.</text>
</comment>
<dbReference type="GO" id="GO:0005739">
    <property type="term" value="C:mitochondrion"/>
    <property type="evidence" value="ECO:0007669"/>
    <property type="project" value="UniProtKB-SubCell"/>
</dbReference>
<dbReference type="Gene3D" id="3.40.50.620">
    <property type="entry name" value="HUPs"/>
    <property type="match status" value="1"/>
</dbReference>
<keyword evidence="6" id="KW-0812">Transmembrane</keyword>
<evidence type="ECO:0000256" key="2">
    <source>
        <dbReference type="ARBA" id="ARBA00004567"/>
    </source>
</evidence>
<evidence type="ECO:0000256" key="8">
    <source>
        <dbReference type="ARBA" id="ARBA00022927"/>
    </source>
</evidence>
<feature type="compositionally biased region" description="Low complexity" evidence="16">
    <location>
        <begin position="294"/>
        <end position="315"/>
    </location>
</feature>
<evidence type="ECO:0000256" key="6">
    <source>
        <dbReference type="ARBA" id="ARBA00022692"/>
    </source>
</evidence>
<evidence type="ECO:0000256" key="10">
    <source>
        <dbReference type="ARBA" id="ARBA00023002"/>
    </source>
</evidence>
<dbReference type="OrthoDB" id="3797628at2759"/>
<feature type="compositionally biased region" description="Low complexity" evidence="16">
    <location>
        <begin position="44"/>
        <end position="58"/>
    </location>
</feature>
<proteinExistence type="inferred from homology"/>
<dbReference type="GO" id="GO:0015031">
    <property type="term" value="P:protein transport"/>
    <property type="evidence" value="ECO:0007669"/>
    <property type="project" value="UniProtKB-KW"/>
</dbReference>
<evidence type="ECO:0000259" key="17">
    <source>
        <dbReference type="PROSITE" id="PS51434"/>
    </source>
</evidence>
<dbReference type="SUPFAM" id="SSF82215">
    <property type="entry name" value="C-terminal autoproteolytic domain of nucleoporin nup98"/>
    <property type="match status" value="1"/>
</dbReference>
<evidence type="ECO:0000256" key="12">
    <source>
        <dbReference type="ARBA" id="ARBA00023132"/>
    </source>
</evidence>
<comment type="similarity">
    <text evidence="3">Belongs to the nucleoporin GLFG family.</text>
</comment>
<feature type="compositionally biased region" description="Polar residues" evidence="16">
    <location>
        <begin position="434"/>
        <end position="447"/>
    </location>
</feature>
<dbReference type="CDD" id="cd23945">
    <property type="entry name" value="PAPS_reductase"/>
    <property type="match status" value="1"/>
</dbReference>
<evidence type="ECO:0000256" key="1">
    <source>
        <dbReference type="ARBA" id="ARBA00004173"/>
    </source>
</evidence>
<sequence length="1394" mass="147086">MFGGGGITSSWSNQNQQQQPQSTGSAFGQPSFGQSAFGSGGSTFGQNQQQQQQPQVNPMFGNLATPSTNTTSGFGAFGNSSGTTGTSAFGATKPATGFGAFGGGTGTFGSGGAFGQNASASTSTPSAFGQSSTGPSAFSSGTGLFGQNKATGAFGNSTTTSPDAPVPPVTTGTANPPWSATSDKDQNGTSLCNYQTISAMPAYKGTSLEELRCQDYAQGRKTASTGGAFGQSAFVGNQVTQTAGSALFGSQQPNQQTSAFGTTPNTGGSAFGAFGQNQANQGTTSAFSGGGAFGQPQQTQQRPAQQQSTFGAFGQQPGGAFGTTNAFNKPTSAFGSFATPSGTSAFGGGGGAFGQNNAANNQQQQQQQQQQQTSVFGQPATNTGLGAFAAASANKGVFGQPSQPAGQTTNAFGGGGTNIFGQPNQAQQTQPQPSSLFGTGTFGSNSNQQQQQQQQQQPNSLFSSGTTQGSGGLFTTGSSLFGNNQQQQQQQQQQQNQAGQNTLGLFGNKPAGQTQPLFGTGFGQQQQQPANPAQSNIFGSNPNQQGTQQNAFGSSLFGNKPLGSSMSTGQSTGLFGNSGNTFNASASVPGAQGTLTASISQPIATNLPIFSMLPPGPQAVSLDQSTKKKVSFFVDVPTRSPVPRMQLGFSPASSKLRGFASTGSVSSASGLNFSQGAPLALSLSKSADIKPSDSLLGRSASPSLGSGQKRSVKKLIFDKKVVPSDLYVKSPSNSPGRGRVTFSPALSIAQREKEAEERSQSANQFIPSSSPGPRSHNPQKTQGADGADVDSSNTLDEGEYWVKPSMETLKGCGYDQISSFEDLVVGREGYGEIRFLEPVDLTGLPKLGSLLGDVVRFDDKECSVYPDSEDVDKPPPGSGLNVRARISLKRCWAVDKANREPIKDETHPQAIKHLKRLKNMKDTHFESFNIDLTEEQLVGHNNATMRGALEGFAAGTGLGMAGSAVLGRYSAGYRALPPSLKALGIIFVAAPAFAIQAERRGIEFDKSQWHTSTANLLDEKERQKEERWQNLTLGGRVTDWAQRHEYSVFVGGWAASLGLAGAIIARDKLQTTAQKVVQARMWAQALAIALIIGTAAFKAHQSRNSAPVVDHSWMEVLEQQDRAPDTISSMAPSTPLTLPISNDTLDAINKKLVENTPEEILEWAVKHLPGLYQTTAFGLTGMVTIDMLSKITKSPPPLIFIDTLYHFPETYELVEEVKQRYGVPVNVYKPEGCETVQDFEKKYGEKLWERDEETYDFVVKVEPARRAYEQLGVKSVITGRRASQGADRAGLKPLEVDETGLVKLNPLFSWPFAMVDWHITDNEVPRNKLLDQGYRSVGDWHSTAKVAEGQDERAGRWAGQEKTECGLHKDYFAQAKRAAESEATKTAPSVEVGA</sequence>
<comment type="subcellular location">
    <subcellularLocation>
        <location evidence="1">Mitochondrion</location>
    </subcellularLocation>
    <subcellularLocation>
        <location evidence="2">Nucleus</location>
        <location evidence="2">Nuclear pore complex</location>
    </subcellularLocation>
</comment>
<protein>
    <submittedName>
        <fullName evidence="19">Uncharacterized protein</fullName>
    </submittedName>
</protein>
<evidence type="ECO:0000256" key="9">
    <source>
        <dbReference type="ARBA" id="ARBA00022989"/>
    </source>
</evidence>
<evidence type="ECO:0000256" key="7">
    <source>
        <dbReference type="ARBA" id="ARBA00022816"/>
    </source>
</evidence>
<feature type="domain" description="Peptidase S59" evidence="17">
    <location>
        <begin position="797"/>
        <end position="952"/>
    </location>
</feature>
<evidence type="ECO:0000256" key="4">
    <source>
        <dbReference type="ARBA" id="ARBA00009732"/>
    </source>
</evidence>
<keyword evidence="11" id="KW-0811">Translocation</keyword>
<evidence type="ECO:0000256" key="13">
    <source>
        <dbReference type="ARBA" id="ARBA00023136"/>
    </source>
</evidence>
<evidence type="ECO:0000256" key="3">
    <source>
        <dbReference type="ARBA" id="ARBA00008926"/>
    </source>
</evidence>
<feature type="domain" description="HIG1" evidence="18">
    <location>
        <begin position="1018"/>
        <end position="1109"/>
    </location>
</feature>
<dbReference type="SUPFAM" id="SSF52402">
    <property type="entry name" value="Adenine nucleotide alpha hydrolases-like"/>
    <property type="match status" value="1"/>
</dbReference>
<gene>
    <name evidence="19" type="ORF">ARMOST_05694</name>
</gene>
<dbReference type="InterPro" id="IPR007667">
    <property type="entry name" value="Hypoxia_induced_domain"/>
</dbReference>
<dbReference type="EMBL" id="FUEG01000003">
    <property type="protein sequence ID" value="SJL02367.1"/>
    <property type="molecule type" value="Genomic_DNA"/>
</dbReference>
<dbReference type="InterPro" id="IPR002500">
    <property type="entry name" value="PAPS_reduct_dom"/>
</dbReference>
<feature type="region of interest" description="Disordered" evidence="16">
    <location>
        <begin position="398"/>
        <end position="571"/>
    </location>
</feature>
<dbReference type="InterPro" id="IPR036903">
    <property type="entry name" value="Nup98_auto-Pept-S59_dom_sf"/>
</dbReference>
<keyword evidence="9" id="KW-1133">Transmembrane helix</keyword>
<feature type="compositionally biased region" description="Basic and acidic residues" evidence="16">
    <location>
        <begin position="750"/>
        <end position="759"/>
    </location>
</feature>
<evidence type="ECO:0000256" key="16">
    <source>
        <dbReference type="SAM" id="MobiDB-lite"/>
    </source>
</evidence>
<feature type="compositionally biased region" description="Polar residues" evidence="16">
    <location>
        <begin position="170"/>
        <end position="187"/>
    </location>
</feature>
<feature type="compositionally biased region" description="Polar residues" evidence="16">
    <location>
        <begin position="148"/>
        <end position="162"/>
    </location>
</feature>
<feature type="compositionally biased region" description="Polar residues" evidence="16">
    <location>
        <begin position="530"/>
        <end position="571"/>
    </location>
</feature>
<dbReference type="InterPro" id="IPR011800">
    <property type="entry name" value="PAPS_reductase_CysH"/>
</dbReference>
<dbReference type="Gene3D" id="3.30.1610.10">
    <property type="entry name" value="Peptidase S59, nucleoporin"/>
    <property type="match status" value="1"/>
</dbReference>
<feature type="region of interest" description="Disordered" evidence="16">
    <location>
        <begin position="118"/>
        <end position="187"/>
    </location>
</feature>
<feature type="compositionally biased region" description="Polar residues" evidence="16">
    <location>
        <begin position="400"/>
        <end position="411"/>
    </location>
</feature>
<keyword evidence="13" id="KW-0472">Membrane</keyword>
<feature type="compositionally biased region" description="Polar residues" evidence="16">
    <location>
        <begin position="760"/>
        <end position="782"/>
    </location>
</feature>
<dbReference type="Gene3D" id="1.10.10.2360">
    <property type="match status" value="1"/>
</dbReference>
<feature type="compositionally biased region" description="Low complexity" evidence="16">
    <location>
        <begin position="512"/>
        <end position="529"/>
    </location>
</feature>
<keyword evidence="10" id="KW-0560">Oxidoreductase</keyword>
<dbReference type="OMA" id="DSATKHH"/>
<dbReference type="PROSITE" id="PS51503">
    <property type="entry name" value="HIG1"/>
    <property type="match status" value="1"/>
</dbReference>
<evidence type="ECO:0000259" key="18">
    <source>
        <dbReference type="PROSITE" id="PS51503"/>
    </source>
</evidence>
<feature type="compositionally biased region" description="Polar residues" evidence="16">
    <location>
        <begin position="118"/>
        <end position="142"/>
    </location>
</feature>
<evidence type="ECO:0000256" key="11">
    <source>
        <dbReference type="ARBA" id="ARBA00023010"/>
    </source>
</evidence>
<feature type="region of interest" description="Disordered" evidence="16">
    <location>
        <begin position="345"/>
        <end position="381"/>
    </location>
</feature>
<evidence type="ECO:0000313" key="19">
    <source>
        <dbReference type="EMBL" id="SJL02367.1"/>
    </source>
</evidence>
<feature type="compositionally biased region" description="Polar residues" evidence="16">
    <location>
        <begin position="275"/>
        <end position="287"/>
    </location>
</feature>
<evidence type="ECO:0000256" key="15">
    <source>
        <dbReference type="ARBA" id="ARBA00024327"/>
    </source>
</evidence>
<feature type="region of interest" description="Disordered" evidence="16">
    <location>
        <begin position="1"/>
        <end position="78"/>
    </location>
</feature>
<dbReference type="GO" id="GO:0017056">
    <property type="term" value="F:structural constituent of nuclear pore"/>
    <property type="evidence" value="ECO:0007669"/>
    <property type="project" value="InterPro"/>
</dbReference>
<feature type="compositionally biased region" description="Low complexity" evidence="16">
    <location>
        <begin position="354"/>
        <end position="372"/>
    </location>
</feature>
<dbReference type="GO" id="GO:0004604">
    <property type="term" value="F:phosphoadenylyl-sulfate reductase (thioredoxin) activity"/>
    <property type="evidence" value="ECO:0007669"/>
    <property type="project" value="InterPro"/>
</dbReference>
<feature type="region of interest" description="Disordered" evidence="16">
    <location>
        <begin position="749"/>
        <end position="794"/>
    </location>
</feature>
<dbReference type="InterPro" id="IPR014729">
    <property type="entry name" value="Rossmann-like_a/b/a_fold"/>
</dbReference>
<reference evidence="20" key="1">
    <citation type="journal article" date="2017" name="Nat. Ecol. Evol.">
        <title>Genome expansion and lineage-specific genetic innovations in the forest pathogenic fungi Armillaria.</title>
        <authorList>
            <person name="Sipos G."/>
            <person name="Prasanna A.N."/>
            <person name="Walter M.C."/>
            <person name="O'Connor E."/>
            <person name="Balint B."/>
            <person name="Krizsan K."/>
            <person name="Kiss B."/>
            <person name="Hess J."/>
            <person name="Varga T."/>
            <person name="Slot J."/>
            <person name="Riley R."/>
            <person name="Boka B."/>
            <person name="Rigling D."/>
            <person name="Barry K."/>
            <person name="Lee J."/>
            <person name="Mihaltcheva S."/>
            <person name="LaButti K."/>
            <person name="Lipzen A."/>
            <person name="Waldron R."/>
            <person name="Moloney N.M."/>
            <person name="Sperisen C."/>
            <person name="Kredics L."/>
            <person name="Vagvoelgyi C."/>
            <person name="Patrignani A."/>
            <person name="Fitzpatrick D."/>
            <person name="Nagy I."/>
            <person name="Doyle S."/>
            <person name="Anderson J.B."/>
            <person name="Grigoriev I.V."/>
            <person name="Gueldener U."/>
            <person name="Muensterkoetter M."/>
            <person name="Nagy L.G."/>
        </authorList>
    </citation>
    <scope>NUCLEOTIDE SEQUENCE [LARGE SCALE GENOMIC DNA]</scope>
    <source>
        <strain evidence="20">C18/9</strain>
    </source>
</reference>
<keyword evidence="14" id="KW-0539">Nucleus</keyword>
<dbReference type="NCBIfam" id="TIGR02057">
    <property type="entry name" value="PAPS_reductase"/>
    <property type="match status" value="1"/>
</dbReference>
<evidence type="ECO:0000256" key="14">
    <source>
        <dbReference type="ARBA" id="ARBA00023242"/>
    </source>
</evidence>
<keyword evidence="7" id="KW-0509">mRNA transport</keyword>
<dbReference type="NCBIfam" id="TIGR00434">
    <property type="entry name" value="cysH"/>
    <property type="match status" value="1"/>
</dbReference>
<evidence type="ECO:0000256" key="5">
    <source>
        <dbReference type="ARBA" id="ARBA00022448"/>
    </source>
</evidence>
<feature type="compositionally biased region" description="Low complexity" evidence="16">
    <location>
        <begin position="448"/>
        <end position="467"/>
    </location>
</feature>
<dbReference type="Proteomes" id="UP000219338">
    <property type="component" value="Unassembled WGS sequence"/>
</dbReference>
<keyword evidence="8" id="KW-0653">Protein transport</keyword>
<keyword evidence="5" id="KW-0813">Transport</keyword>
<feature type="compositionally biased region" description="Low complexity" evidence="16">
    <location>
        <begin position="422"/>
        <end position="433"/>
    </location>
</feature>
<dbReference type="PANTHER" id="PTHR46509:SF1">
    <property type="entry name" value="PHOSPHOADENOSINE PHOSPHOSULFATE REDUCTASE"/>
    <property type="match status" value="1"/>
</dbReference>
<dbReference type="Pfam" id="PF01507">
    <property type="entry name" value="PAPS_reduct"/>
    <property type="match status" value="1"/>
</dbReference>
<dbReference type="PANTHER" id="PTHR46509">
    <property type="entry name" value="PHOSPHOADENOSINE PHOSPHOSULFATE REDUCTASE"/>
    <property type="match status" value="1"/>
</dbReference>
<feature type="compositionally biased region" description="Low complexity" evidence="16">
    <location>
        <begin position="9"/>
        <end position="37"/>
    </location>
</feature>
<evidence type="ECO:0000313" key="20">
    <source>
        <dbReference type="Proteomes" id="UP000219338"/>
    </source>
</evidence>
<dbReference type="PROSITE" id="PS51434">
    <property type="entry name" value="NUP_C"/>
    <property type="match status" value="1"/>
</dbReference>
<dbReference type="InterPro" id="IPR004511">
    <property type="entry name" value="PAPS/APS_Rdtase"/>
</dbReference>
<dbReference type="GO" id="GO:0051028">
    <property type="term" value="P:mRNA transport"/>
    <property type="evidence" value="ECO:0007669"/>
    <property type="project" value="UniProtKB-KW"/>
</dbReference>
<feature type="region of interest" description="Disordered" evidence="16">
    <location>
        <begin position="248"/>
        <end position="327"/>
    </location>
</feature>
<keyword evidence="20" id="KW-1185">Reference proteome</keyword>
<comment type="similarity">
    <text evidence="4">Belongs to the PAPS reductase family. CysH subfamily.</text>
</comment>
<dbReference type="FunFam" id="1.10.10.2360:FF:000001">
    <property type="entry name" value="Nuclear pore complex protein Nup98-Nup96"/>
    <property type="match status" value="1"/>
</dbReference>
<dbReference type="GO" id="GO:0005643">
    <property type="term" value="C:nuclear pore"/>
    <property type="evidence" value="ECO:0007669"/>
    <property type="project" value="UniProtKB-SubCell"/>
</dbReference>
<dbReference type="STRING" id="47428.A0A284R0Y0"/>
<keyword evidence="12" id="KW-0906">Nuclear pore complex</keyword>